<dbReference type="Proteomes" id="UP000053157">
    <property type="component" value="Unassembled WGS sequence"/>
</dbReference>
<proteinExistence type="predicted"/>
<keyword evidence="3" id="KW-1185">Reference proteome</keyword>
<dbReference type="Gene3D" id="2.60.40.10">
    <property type="entry name" value="Immunoglobulins"/>
    <property type="match status" value="1"/>
</dbReference>
<dbReference type="GO" id="GO:0000272">
    <property type="term" value="P:polysaccharide catabolic process"/>
    <property type="evidence" value="ECO:0007669"/>
    <property type="project" value="InterPro"/>
</dbReference>
<gene>
    <name evidence="2" type="ORF">AUR66_18220</name>
</gene>
<dbReference type="SUPFAM" id="SSF63446">
    <property type="entry name" value="Type I dockerin domain"/>
    <property type="match status" value="1"/>
</dbReference>
<feature type="domain" description="PKD" evidence="1">
    <location>
        <begin position="12"/>
        <end position="87"/>
    </location>
</feature>
<evidence type="ECO:0000313" key="2">
    <source>
        <dbReference type="EMBL" id="KTG18522.1"/>
    </source>
</evidence>
<dbReference type="Pfam" id="PF18911">
    <property type="entry name" value="PKD_4"/>
    <property type="match status" value="1"/>
</dbReference>
<dbReference type="SUPFAM" id="SSF49299">
    <property type="entry name" value="PKD domain"/>
    <property type="match status" value="1"/>
</dbReference>
<accession>A0A0W1RXV1</accession>
<organism evidence="2 3">
    <name type="scientific">Haloferax profundi</name>
    <dbReference type="NCBI Taxonomy" id="1544718"/>
    <lineage>
        <taxon>Archaea</taxon>
        <taxon>Methanobacteriati</taxon>
        <taxon>Methanobacteriota</taxon>
        <taxon>Stenosarchaea group</taxon>
        <taxon>Halobacteria</taxon>
        <taxon>Halobacteriales</taxon>
        <taxon>Haloferacaceae</taxon>
        <taxon>Haloferax</taxon>
    </lineage>
</organism>
<dbReference type="InterPro" id="IPR035986">
    <property type="entry name" value="PKD_dom_sf"/>
</dbReference>
<name>A0A0W1RXV1_9EURY</name>
<dbReference type="EMBL" id="LOPV01000466">
    <property type="protein sequence ID" value="KTG18522.1"/>
    <property type="molecule type" value="Genomic_DNA"/>
</dbReference>
<comment type="caution">
    <text evidence="2">The sequence shown here is derived from an EMBL/GenBank/DDBJ whole genome shotgun (WGS) entry which is preliminary data.</text>
</comment>
<dbReference type="InterPro" id="IPR013783">
    <property type="entry name" value="Ig-like_fold"/>
</dbReference>
<dbReference type="InterPro" id="IPR036439">
    <property type="entry name" value="Dockerin_dom_sf"/>
</dbReference>
<dbReference type="AlphaFoldDB" id="A0A0W1RXV1"/>
<sequence length="172" mass="18221">MDVVELNTTLRAPTASVSLDQTTVSVNETLEATATTSDGDGTISSLRWAIDGETVETNQTSYSWVPESTGEYTLTLTVVDDDGLTTIAKQVFLVETAATGKTGVNHSADLDGDGLHEDVNGDGVATISDVQALFANRNNATVQDSVNKFDFTGNNNVNIVDVQRLFVNVTSS</sequence>
<dbReference type="InterPro" id="IPR000601">
    <property type="entry name" value="PKD_dom"/>
</dbReference>
<reference evidence="2 3" key="1">
    <citation type="submission" date="2015-12" db="EMBL/GenBank/DDBJ databases">
        <title>Haloferax profundi sp. nov. isolated from the Discovery deep brine-seawater interface in the Red Sea.</title>
        <authorList>
            <person name="Zhang G."/>
            <person name="Stingl U."/>
            <person name="Rashid M."/>
        </authorList>
    </citation>
    <scope>NUCLEOTIDE SEQUENCE [LARGE SCALE GENOMIC DNA]</scope>
    <source>
        <strain evidence="2 3">SB29</strain>
    </source>
</reference>
<protein>
    <recommendedName>
        <fullName evidence="1">PKD domain-containing protein</fullName>
    </recommendedName>
</protein>
<evidence type="ECO:0000313" key="3">
    <source>
        <dbReference type="Proteomes" id="UP000053157"/>
    </source>
</evidence>
<evidence type="ECO:0000259" key="1">
    <source>
        <dbReference type="Pfam" id="PF18911"/>
    </source>
</evidence>